<protein>
    <recommendedName>
        <fullName evidence="1">Copper amine oxidase-like N-terminal domain-containing protein</fullName>
    </recommendedName>
</protein>
<feature type="domain" description="Copper amine oxidase-like N-terminal" evidence="1">
    <location>
        <begin position="37"/>
        <end position="143"/>
    </location>
</feature>
<dbReference type="InterPro" id="IPR036582">
    <property type="entry name" value="Mao_N_sf"/>
</dbReference>
<organism evidence="2 3">
    <name type="scientific">Paenibacillus gallinarum</name>
    <dbReference type="NCBI Taxonomy" id="2762232"/>
    <lineage>
        <taxon>Bacteria</taxon>
        <taxon>Bacillati</taxon>
        <taxon>Bacillota</taxon>
        <taxon>Bacilli</taxon>
        <taxon>Bacillales</taxon>
        <taxon>Paenibacillaceae</taxon>
        <taxon>Paenibacillus</taxon>
    </lineage>
</organism>
<keyword evidence="3" id="KW-1185">Reference proteome</keyword>
<dbReference type="InterPro" id="IPR012854">
    <property type="entry name" value="Cu_amine_oxidase-like_N"/>
</dbReference>
<evidence type="ECO:0000313" key="2">
    <source>
        <dbReference type="EMBL" id="MBD7967118.1"/>
    </source>
</evidence>
<dbReference type="RefSeq" id="WP_191798205.1">
    <property type="nucleotide sequence ID" value="NZ_JACSQL010000001.1"/>
</dbReference>
<proteinExistence type="predicted"/>
<dbReference type="Gene3D" id="3.30.457.10">
    <property type="entry name" value="Copper amine oxidase-like, N-terminal domain"/>
    <property type="match status" value="1"/>
</dbReference>
<dbReference type="Pfam" id="PF07833">
    <property type="entry name" value="Cu_amine_oxidN1"/>
    <property type="match status" value="1"/>
</dbReference>
<sequence length="406" mass="46057">MLKKQWGLITLALVMVWSIMGGTVSAAAAQNQIRVYLDQVEMKFDVPPTIKNGVTFVQFRPLFEGLDYTVKWNNAAKRINADNGETKLQLIVGKKSAHIDGQRTQLPAAPYISKGSTLVPLRFVAEATDYNVTWNQQKKTIHIETGKVDDKTKTQVTAFVNKLSRAENERSLEKISSLIDNNAPFYEEMIHDYSEYFKSQGQVTYTNINPVNMYDYGATVFVTKTNTWKSGPFYFDVEQELILKLTKASNGNLQLFYEGVISESYAAEQLIGKNPVVPIKVKSAIEETLNTQYKGYNTENKQLLLSAFDPTTWIYRDVTSLLEDGWFDEFDYKLSATEINIVQYDGETAIVHTEESDLEGDHTSMYYMKQNLAGKWLIADTFVILHDEDGESRSSLSDSREAKSIH</sequence>
<reference evidence="2 3" key="1">
    <citation type="submission" date="2020-08" db="EMBL/GenBank/DDBJ databases">
        <title>A Genomic Blueprint of the Chicken Gut Microbiome.</title>
        <authorList>
            <person name="Gilroy R."/>
            <person name="Ravi A."/>
            <person name="Getino M."/>
            <person name="Pursley I."/>
            <person name="Horton D.L."/>
            <person name="Alikhan N.-F."/>
            <person name="Baker D."/>
            <person name="Gharbi K."/>
            <person name="Hall N."/>
            <person name="Watson M."/>
            <person name="Adriaenssens E.M."/>
            <person name="Foster-Nyarko E."/>
            <person name="Jarju S."/>
            <person name="Secka A."/>
            <person name="Antonio M."/>
            <person name="Oren A."/>
            <person name="Chaudhuri R."/>
            <person name="La Ragione R.M."/>
            <person name="Hildebrand F."/>
            <person name="Pallen M.J."/>
        </authorList>
    </citation>
    <scope>NUCLEOTIDE SEQUENCE [LARGE SCALE GENOMIC DNA]</scope>
    <source>
        <strain evidence="2 3">Sa2BVA9</strain>
    </source>
</reference>
<gene>
    <name evidence="2" type="ORF">H9647_03500</name>
</gene>
<dbReference type="EMBL" id="JACSQL010000001">
    <property type="protein sequence ID" value="MBD7967118.1"/>
    <property type="molecule type" value="Genomic_DNA"/>
</dbReference>
<name>A0ABR8SUF5_9BACL</name>
<comment type="caution">
    <text evidence="2">The sequence shown here is derived from an EMBL/GenBank/DDBJ whole genome shotgun (WGS) entry which is preliminary data.</text>
</comment>
<evidence type="ECO:0000313" key="3">
    <source>
        <dbReference type="Proteomes" id="UP000608071"/>
    </source>
</evidence>
<evidence type="ECO:0000259" key="1">
    <source>
        <dbReference type="Pfam" id="PF07833"/>
    </source>
</evidence>
<dbReference type="SUPFAM" id="SSF55383">
    <property type="entry name" value="Copper amine oxidase, domain N"/>
    <property type="match status" value="1"/>
</dbReference>
<dbReference type="Proteomes" id="UP000608071">
    <property type="component" value="Unassembled WGS sequence"/>
</dbReference>
<accession>A0ABR8SUF5</accession>